<protein>
    <submittedName>
        <fullName evidence="1">Uncharacterized protein</fullName>
    </submittedName>
</protein>
<dbReference type="EMBL" id="LAZR01034698">
    <property type="protein sequence ID" value="KKL44604.1"/>
    <property type="molecule type" value="Genomic_DNA"/>
</dbReference>
<accession>A0A0F9C5Y0</accession>
<name>A0A0F9C5Y0_9ZZZZ</name>
<sequence length="50" mass="5658">MSKFGFGRFKGLDDLAFGWDPQLTRFLKNVEVRNGRITGRGGIDELNNIT</sequence>
<feature type="non-terminal residue" evidence="1">
    <location>
        <position position="50"/>
    </location>
</feature>
<gene>
    <name evidence="1" type="ORF">LCGC14_2364050</name>
</gene>
<comment type="caution">
    <text evidence="1">The sequence shown here is derived from an EMBL/GenBank/DDBJ whole genome shotgun (WGS) entry which is preliminary data.</text>
</comment>
<evidence type="ECO:0000313" key="1">
    <source>
        <dbReference type="EMBL" id="KKL44604.1"/>
    </source>
</evidence>
<proteinExistence type="predicted"/>
<reference evidence="1" key="1">
    <citation type="journal article" date="2015" name="Nature">
        <title>Complex archaea that bridge the gap between prokaryotes and eukaryotes.</title>
        <authorList>
            <person name="Spang A."/>
            <person name="Saw J.H."/>
            <person name="Jorgensen S.L."/>
            <person name="Zaremba-Niedzwiedzka K."/>
            <person name="Martijn J."/>
            <person name="Lind A.E."/>
            <person name="van Eijk R."/>
            <person name="Schleper C."/>
            <person name="Guy L."/>
            <person name="Ettema T.J."/>
        </authorList>
    </citation>
    <scope>NUCLEOTIDE SEQUENCE</scope>
</reference>
<dbReference type="AlphaFoldDB" id="A0A0F9C5Y0"/>
<organism evidence="1">
    <name type="scientific">marine sediment metagenome</name>
    <dbReference type="NCBI Taxonomy" id="412755"/>
    <lineage>
        <taxon>unclassified sequences</taxon>
        <taxon>metagenomes</taxon>
        <taxon>ecological metagenomes</taxon>
    </lineage>
</organism>